<dbReference type="Proteomes" id="UP001206925">
    <property type="component" value="Unassembled WGS sequence"/>
</dbReference>
<accession>A0AAD5GVD8</accession>
<evidence type="ECO:0000313" key="2">
    <source>
        <dbReference type="Proteomes" id="UP001206925"/>
    </source>
</evidence>
<sequence length="183" mass="20928">MIAEIRSFITPNADLISISDEELPEWLVEQTMTSVSSDSDPCLSELASFDFNADLSDLEYLDSILDEEMDEEFPELLLEQTFTTDYDALLPEPVGSGFMADFGEMEFHDTYAPSMEYHDSMYDEEMINIDHLIADLNSTRDEGFLVTTDSDAFLPERCSPNFMANHRENEHQANYVHSMDYLA</sequence>
<reference evidence="1" key="1">
    <citation type="submission" date="2022-06" db="EMBL/GenBank/DDBJ databases">
        <title>Uncovering the hologenomic basis of an extraordinary plant invasion.</title>
        <authorList>
            <person name="Bieker V.C."/>
            <person name="Martin M.D."/>
            <person name="Gilbert T."/>
            <person name="Hodgins K."/>
            <person name="Battlay P."/>
            <person name="Petersen B."/>
            <person name="Wilson J."/>
        </authorList>
    </citation>
    <scope>NUCLEOTIDE SEQUENCE</scope>
    <source>
        <strain evidence="1">AA19_3_7</strain>
        <tissue evidence="1">Leaf</tissue>
    </source>
</reference>
<protein>
    <submittedName>
        <fullName evidence="1">Uncharacterized protein</fullName>
    </submittedName>
</protein>
<dbReference type="EMBL" id="JAMZMK010005534">
    <property type="protein sequence ID" value="KAI7753148.1"/>
    <property type="molecule type" value="Genomic_DNA"/>
</dbReference>
<comment type="caution">
    <text evidence="1">The sequence shown here is derived from an EMBL/GenBank/DDBJ whole genome shotgun (WGS) entry which is preliminary data.</text>
</comment>
<organism evidence="1 2">
    <name type="scientific">Ambrosia artemisiifolia</name>
    <name type="common">Common ragweed</name>
    <dbReference type="NCBI Taxonomy" id="4212"/>
    <lineage>
        <taxon>Eukaryota</taxon>
        <taxon>Viridiplantae</taxon>
        <taxon>Streptophyta</taxon>
        <taxon>Embryophyta</taxon>
        <taxon>Tracheophyta</taxon>
        <taxon>Spermatophyta</taxon>
        <taxon>Magnoliopsida</taxon>
        <taxon>eudicotyledons</taxon>
        <taxon>Gunneridae</taxon>
        <taxon>Pentapetalae</taxon>
        <taxon>asterids</taxon>
        <taxon>campanulids</taxon>
        <taxon>Asterales</taxon>
        <taxon>Asteraceae</taxon>
        <taxon>Asteroideae</taxon>
        <taxon>Heliantheae alliance</taxon>
        <taxon>Heliantheae</taxon>
        <taxon>Ambrosia</taxon>
    </lineage>
</organism>
<gene>
    <name evidence="1" type="ORF">M8C21_014082</name>
</gene>
<name>A0AAD5GVD8_AMBAR</name>
<evidence type="ECO:0000313" key="1">
    <source>
        <dbReference type="EMBL" id="KAI7753148.1"/>
    </source>
</evidence>
<dbReference type="AlphaFoldDB" id="A0AAD5GVD8"/>
<proteinExistence type="predicted"/>
<keyword evidence="2" id="KW-1185">Reference proteome</keyword>